<keyword evidence="3" id="KW-0378">Hydrolase</keyword>
<keyword evidence="4" id="KW-1185">Reference proteome</keyword>
<evidence type="ECO:0000313" key="3">
    <source>
        <dbReference type="EMBL" id="MDQ0271115.1"/>
    </source>
</evidence>
<feature type="transmembrane region" description="Helical" evidence="1">
    <location>
        <begin position="170"/>
        <end position="188"/>
    </location>
</feature>
<feature type="domain" description="CAAX prenyl protease 2/Lysostaphin resistance protein A-like" evidence="2">
    <location>
        <begin position="98"/>
        <end position="181"/>
    </location>
</feature>
<dbReference type="GO" id="GO:0006508">
    <property type="term" value="P:proteolysis"/>
    <property type="evidence" value="ECO:0007669"/>
    <property type="project" value="UniProtKB-KW"/>
</dbReference>
<comment type="caution">
    <text evidence="3">The sequence shown here is derived from an EMBL/GenBank/DDBJ whole genome shotgun (WGS) entry which is preliminary data.</text>
</comment>
<evidence type="ECO:0000256" key="1">
    <source>
        <dbReference type="SAM" id="Phobius"/>
    </source>
</evidence>
<dbReference type="InterPro" id="IPR003675">
    <property type="entry name" value="Rce1/LyrA-like_dom"/>
</dbReference>
<proteinExistence type="predicted"/>
<keyword evidence="1" id="KW-0472">Membrane</keyword>
<evidence type="ECO:0000259" key="2">
    <source>
        <dbReference type="Pfam" id="PF02517"/>
    </source>
</evidence>
<name>A0ABU0AM43_9BACI</name>
<keyword evidence="3" id="KW-0645">Protease</keyword>
<feature type="transmembrane region" description="Helical" evidence="1">
    <location>
        <begin position="99"/>
        <end position="117"/>
    </location>
</feature>
<feature type="transmembrane region" description="Helical" evidence="1">
    <location>
        <begin position="55"/>
        <end position="79"/>
    </location>
</feature>
<dbReference type="RefSeq" id="WP_307476069.1">
    <property type="nucleotide sequence ID" value="NZ_JAUSUB010000012.1"/>
</dbReference>
<feature type="transmembrane region" description="Helical" evidence="1">
    <location>
        <begin position="21"/>
        <end position="40"/>
    </location>
</feature>
<gene>
    <name evidence="3" type="ORF">J2S17_003002</name>
</gene>
<dbReference type="EMBL" id="JAUSUB010000012">
    <property type="protein sequence ID" value="MDQ0271115.1"/>
    <property type="molecule type" value="Genomic_DNA"/>
</dbReference>
<accession>A0ABU0AM43</accession>
<dbReference type="GO" id="GO:0008233">
    <property type="term" value="F:peptidase activity"/>
    <property type="evidence" value="ECO:0007669"/>
    <property type="project" value="UniProtKB-KW"/>
</dbReference>
<sequence length="194" mass="22764">MKDKYSDIVNELSDRELLFHLYVTQILLLVISIIAGWFLFDTFEDFSKLFIWDDLNIFLIGGVAGVIVVLLDVFLMRILPQKYYDDGGLNNRIFRSPSVLHIAFITFIVAISEEVLFRGVIQTNYGLVVSSLIFALVHYRYLFNWFLFLNVVLLSFFIGFIYYFTGNLLVTIFMHFIIDFLLGVSIKYRTQYNR</sequence>
<dbReference type="Proteomes" id="UP001238088">
    <property type="component" value="Unassembled WGS sequence"/>
</dbReference>
<feature type="transmembrane region" description="Helical" evidence="1">
    <location>
        <begin position="146"/>
        <end position="164"/>
    </location>
</feature>
<dbReference type="Pfam" id="PF02517">
    <property type="entry name" value="Rce1-like"/>
    <property type="match status" value="1"/>
</dbReference>
<organism evidence="3 4">
    <name type="scientific">Cytobacillus purgationiresistens</name>
    <dbReference type="NCBI Taxonomy" id="863449"/>
    <lineage>
        <taxon>Bacteria</taxon>
        <taxon>Bacillati</taxon>
        <taxon>Bacillota</taxon>
        <taxon>Bacilli</taxon>
        <taxon>Bacillales</taxon>
        <taxon>Bacillaceae</taxon>
        <taxon>Cytobacillus</taxon>
    </lineage>
</organism>
<reference evidence="3 4" key="1">
    <citation type="submission" date="2023-07" db="EMBL/GenBank/DDBJ databases">
        <title>Genomic Encyclopedia of Type Strains, Phase IV (KMG-IV): sequencing the most valuable type-strain genomes for metagenomic binning, comparative biology and taxonomic classification.</title>
        <authorList>
            <person name="Goeker M."/>
        </authorList>
    </citation>
    <scope>NUCLEOTIDE SEQUENCE [LARGE SCALE GENOMIC DNA]</scope>
    <source>
        <strain evidence="3 4">DSM 23494</strain>
    </source>
</reference>
<feature type="transmembrane region" description="Helical" evidence="1">
    <location>
        <begin position="123"/>
        <end position="139"/>
    </location>
</feature>
<keyword evidence="1" id="KW-0812">Transmembrane</keyword>
<protein>
    <submittedName>
        <fullName evidence="3">Membrane protease YdiL (CAAX protease family)</fullName>
    </submittedName>
</protein>
<evidence type="ECO:0000313" key="4">
    <source>
        <dbReference type="Proteomes" id="UP001238088"/>
    </source>
</evidence>
<keyword evidence="1" id="KW-1133">Transmembrane helix</keyword>